<dbReference type="PANTHER" id="PTHR48020:SF12">
    <property type="entry name" value="PROTON MYO-INOSITOL COTRANSPORTER"/>
    <property type="match status" value="1"/>
</dbReference>
<dbReference type="Proteomes" id="UP000322530">
    <property type="component" value="Unassembled WGS sequence"/>
</dbReference>
<proteinExistence type="inferred from homology"/>
<evidence type="ECO:0000256" key="10">
    <source>
        <dbReference type="SAM" id="Phobius"/>
    </source>
</evidence>
<feature type="transmembrane region" description="Helical" evidence="10">
    <location>
        <begin position="300"/>
        <end position="327"/>
    </location>
</feature>
<dbReference type="Gene3D" id="1.20.1250.20">
    <property type="entry name" value="MFS general substrate transporter like domains"/>
    <property type="match status" value="1"/>
</dbReference>
<dbReference type="InterPro" id="IPR005829">
    <property type="entry name" value="Sugar_transporter_CS"/>
</dbReference>
<dbReference type="FunFam" id="1.20.1250.20:FF:000218">
    <property type="entry name" value="facilitated trehalose transporter Tret1"/>
    <property type="match status" value="1"/>
</dbReference>
<feature type="transmembrane region" description="Helical" evidence="10">
    <location>
        <begin position="161"/>
        <end position="179"/>
    </location>
</feature>
<feature type="transmembrane region" description="Helical" evidence="10">
    <location>
        <begin position="270"/>
        <end position="294"/>
    </location>
</feature>
<evidence type="ECO:0000256" key="7">
    <source>
        <dbReference type="ARBA" id="ARBA00022989"/>
    </source>
</evidence>
<comment type="similarity">
    <text evidence="2 9">Belongs to the major facilitator superfamily. Sugar transporter (TC 2.A.1.1) family.</text>
</comment>
<dbReference type="AlphaFoldDB" id="A0A5A5TFE9"/>
<keyword evidence="13" id="KW-1185">Reference proteome</keyword>
<evidence type="ECO:0000313" key="12">
    <source>
        <dbReference type="EMBL" id="GCF09945.1"/>
    </source>
</evidence>
<dbReference type="Pfam" id="PF00083">
    <property type="entry name" value="Sugar_tr"/>
    <property type="match status" value="1"/>
</dbReference>
<keyword evidence="8 10" id="KW-0472">Membrane</keyword>
<dbReference type="GO" id="GO:0022857">
    <property type="term" value="F:transmembrane transporter activity"/>
    <property type="evidence" value="ECO:0007669"/>
    <property type="project" value="InterPro"/>
</dbReference>
<dbReference type="InterPro" id="IPR003663">
    <property type="entry name" value="Sugar/inositol_transpt"/>
</dbReference>
<evidence type="ECO:0000256" key="9">
    <source>
        <dbReference type="RuleBase" id="RU003346"/>
    </source>
</evidence>
<dbReference type="InterPro" id="IPR005828">
    <property type="entry name" value="MFS_sugar_transport-like"/>
</dbReference>
<keyword evidence="5" id="KW-0762">Sugar transport</keyword>
<feature type="transmembrane region" description="Helical" evidence="10">
    <location>
        <begin position="32"/>
        <end position="50"/>
    </location>
</feature>
<keyword evidence="4" id="KW-1003">Cell membrane</keyword>
<dbReference type="EMBL" id="BIXY01000055">
    <property type="protein sequence ID" value="GCF09945.1"/>
    <property type="molecule type" value="Genomic_DNA"/>
</dbReference>
<evidence type="ECO:0000256" key="3">
    <source>
        <dbReference type="ARBA" id="ARBA00022448"/>
    </source>
</evidence>
<evidence type="ECO:0000256" key="8">
    <source>
        <dbReference type="ARBA" id="ARBA00023136"/>
    </source>
</evidence>
<dbReference type="PROSITE" id="PS00217">
    <property type="entry name" value="SUGAR_TRANSPORT_2"/>
    <property type="match status" value="1"/>
</dbReference>
<feature type="transmembrane region" description="Helical" evidence="10">
    <location>
        <begin position="436"/>
        <end position="454"/>
    </location>
</feature>
<dbReference type="PROSITE" id="PS50850">
    <property type="entry name" value="MFS"/>
    <property type="match status" value="1"/>
</dbReference>
<dbReference type="PROSITE" id="PS00216">
    <property type="entry name" value="SUGAR_TRANSPORT_1"/>
    <property type="match status" value="2"/>
</dbReference>
<keyword evidence="3 9" id="KW-0813">Transport</keyword>
<dbReference type="PRINTS" id="PR00171">
    <property type="entry name" value="SUGRTRNSPORT"/>
</dbReference>
<dbReference type="RefSeq" id="WP_172632206.1">
    <property type="nucleotide sequence ID" value="NZ_BIXY01000055.1"/>
</dbReference>
<accession>A0A5A5TFE9</accession>
<feature type="transmembrane region" description="Helical" evidence="10">
    <location>
        <begin position="103"/>
        <end position="122"/>
    </location>
</feature>
<dbReference type="InterPro" id="IPR036259">
    <property type="entry name" value="MFS_trans_sf"/>
</dbReference>
<keyword evidence="7 10" id="KW-1133">Transmembrane helix</keyword>
<evidence type="ECO:0000256" key="1">
    <source>
        <dbReference type="ARBA" id="ARBA00004651"/>
    </source>
</evidence>
<name>A0A5A5TFE9_9CHLR</name>
<dbReference type="GO" id="GO:0005886">
    <property type="term" value="C:plasma membrane"/>
    <property type="evidence" value="ECO:0007669"/>
    <property type="project" value="UniProtKB-SubCell"/>
</dbReference>
<evidence type="ECO:0000256" key="2">
    <source>
        <dbReference type="ARBA" id="ARBA00010992"/>
    </source>
</evidence>
<feature type="transmembrane region" description="Helical" evidence="10">
    <location>
        <begin position="128"/>
        <end position="149"/>
    </location>
</feature>
<reference evidence="12 13" key="1">
    <citation type="submission" date="2019-01" db="EMBL/GenBank/DDBJ databases">
        <title>Draft genome sequence of Dictyobacter sp. Uno17.</title>
        <authorList>
            <person name="Wang C.M."/>
            <person name="Zheng Y."/>
            <person name="Sakai Y."/>
            <person name="Abe K."/>
            <person name="Yokota A."/>
            <person name="Yabe S."/>
        </authorList>
    </citation>
    <scope>NUCLEOTIDE SEQUENCE [LARGE SCALE GENOMIC DNA]</scope>
    <source>
        <strain evidence="12 13">Uno17</strain>
    </source>
</reference>
<feature type="transmembrane region" description="Helical" evidence="10">
    <location>
        <begin position="410"/>
        <end position="430"/>
    </location>
</feature>
<sequence>MKERAGRSDDNSQSSQMEQLVVRSQGHWRQRVLLYVVVSIAALGGLLFGYDTAVISGAMLFLRVQFMLNAWMQEVTVSIALLGAAIGALGGGKLSDRLGRRRTLLITASMFTVGALCTSQVTSWPMFLTLRLLVGMSIGATASVVPVYISEIAPSRLRGMLVNFNQLAITIGIASAYWVDLAFASAHMSWAPMYAVTSIAGLLLLLGMFFALESPRWLASKGRWSDTALVLERLFHPEEAAQEWKAIRRSFNQQPAQASWRALFQPGLRMALLVAVGLAIFQQVIGINTVIYYSPTIFEYAGFASASSAILAASIVGVVNVLTTIIAGMLIDRIGRRPLLIGGTACMVLALSALGIIFKLGAQHAGYLILIVLLIYIIAFALSLGPVFWLMCAELFPTHLRSTGASIATFANWSANLLISITFLTLINLIGKSFTFWLYGLMGVIAIIFCFTLVPETRRKSLEQIELYWQNGRHWEEIEETEPVTSMAHLTPFSDA</sequence>
<keyword evidence="6 10" id="KW-0812">Transmembrane</keyword>
<feature type="transmembrane region" description="Helical" evidence="10">
    <location>
        <begin position="191"/>
        <end position="212"/>
    </location>
</feature>
<dbReference type="SUPFAM" id="SSF103473">
    <property type="entry name" value="MFS general substrate transporter"/>
    <property type="match status" value="1"/>
</dbReference>
<evidence type="ECO:0000256" key="4">
    <source>
        <dbReference type="ARBA" id="ARBA00022475"/>
    </source>
</evidence>
<dbReference type="NCBIfam" id="TIGR00879">
    <property type="entry name" value="SP"/>
    <property type="match status" value="1"/>
</dbReference>
<dbReference type="InterPro" id="IPR050814">
    <property type="entry name" value="Myo-inositol_Transporter"/>
</dbReference>
<gene>
    <name evidence="12" type="ORF">KDI_35090</name>
</gene>
<evidence type="ECO:0000313" key="13">
    <source>
        <dbReference type="Proteomes" id="UP000322530"/>
    </source>
</evidence>
<dbReference type="InterPro" id="IPR020846">
    <property type="entry name" value="MFS_dom"/>
</dbReference>
<feature type="transmembrane region" description="Helical" evidence="10">
    <location>
        <begin position="339"/>
        <end position="358"/>
    </location>
</feature>
<comment type="caution">
    <text evidence="12">The sequence shown here is derived from an EMBL/GenBank/DDBJ whole genome shotgun (WGS) entry which is preliminary data.</text>
</comment>
<evidence type="ECO:0000256" key="6">
    <source>
        <dbReference type="ARBA" id="ARBA00022692"/>
    </source>
</evidence>
<evidence type="ECO:0000259" key="11">
    <source>
        <dbReference type="PROSITE" id="PS50850"/>
    </source>
</evidence>
<feature type="transmembrane region" description="Helical" evidence="10">
    <location>
        <begin position="364"/>
        <end position="389"/>
    </location>
</feature>
<feature type="transmembrane region" description="Helical" evidence="10">
    <location>
        <begin position="70"/>
        <end position="91"/>
    </location>
</feature>
<dbReference type="PANTHER" id="PTHR48020">
    <property type="entry name" value="PROTON MYO-INOSITOL COTRANSPORTER"/>
    <property type="match status" value="1"/>
</dbReference>
<evidence type="ECO:0000256" key="5">
    <source>
        <dbReference type="ARBA" id="ARBA00022597"/>
    </source>
</evidence>
<comment type="subcellular location">
    <subcellularLocation>
        <location evidence="1">Cell membrane</location>
        <topology evidence="1">Multi-pass membrane protein</topology>
    </subcellularLocation>
</comment>
<feature type="domain" description="Major facilitator superfamily (MFS) profile" evidence="11">
    <location>
        <begin position="37"/>
        <end position="458"/>
    </location>
</feature>
<organism evidence="12 13">
    <name type="scientific">Dictyobacter arantiisoli</name>
    <dbReference type="NCBI Taxonomy" id="2014874"/>
    <lineage>
        <taxon>Bacteria</taxon>
        <taxon>Bacillati</taxon>
        <taxon>Chloroflexota</taxon>
        <taxon>Ktedonobacteria</taxon>
        <taxon>Ktedonobacterales</taxon>
        <taxon>Dictyobacteraceae</taxon>
        <taxon>Dictyobacter</taxon>
    </lineage>
</organism>
<protein>
    <submittedName>
        <fullName evidence="12">MFS transporter</fullName>
    </submittedName>
</protein>